<evidence type="ECO:0000313" key="4">
    <source>
        <dbReference type="Proteomes" id="UP000070434"/>
    </source>
</evidence>
<dbReference type="AlphaFoldDB" id="A0AAW3PUH9"/>
<gene>
    <name evidence="3" type="ORF">WS64_27905</name>
</gene>
<feature type="region of interest" description="Disordered" evidence="1">
    <location>
        <begin position="158"/>
        <end position="182"/>
    </location>
</feature>
<evidence type="ECO:0000256" key="1">
    <source>
        <dbReference type="SAM" id="MobiDB-lite"/>
    </source>
</evidence>
<dbReference type="EMBL" id="LNJP01000003">
    <property type="protein sequence ID" value="KWZ32057.1"/>
    <property type="molecule type" value="Genomic_DNA"/>
</dbReference>
<keyword evidence="2" id="KW-0812">Transmembrane</keyword>
<evidence type="ECO:0000256" key="2">
    <source>
        <dbReference type="SAM" id="Phobius"/>
    </source>
</evidence>
<proteinExistence type="predicted"/>
<dbReference type="RefSeq" id="WP_059643641.1">
    <property type="nucleotide sequence ID" value="NZ_LNJP01000003.1"/>
</dbReference>
<keyword evidence="2" id="KW-1133">Transmembrane helix</keyword>
<name>A0AAW3PUH9_9BURK</name>
<protein>
    <recommendedName>
        <fullName evidence="5">Type VI secretion protein</fullName>
    </recommendedName>
</protein>
<feature type="transmembrane region" description="Helical" evidence="2">
    <location>
        <begin position="53"/>
        <end position="72"/>
    </location>
</feature>
<sequence>MPVDLSPAGRPSGYPARMRFWPWALTWFVCNVFGPVVVLLAWPKSEPASGLRFWGLISGVPNGLFLVLLGFGRAGYEGLWYRAYWRNHHRDRWLAKKIGFAQRPLYVLDAGYCLPLGGTSLSDVLIGKRSIMKVQAPRHGSGKVLCNRFEDNDPLLDAPSNDPPLDASSMVDEEESPTAAVPKKADPVVQMIRVALEPLAESIQALTRYERAYWPQVRVLAESDIADVRLTQVRAAMHLVAFPPLEVQAVPAADALLVADVWLDAHESRPLLVIATTWYDDDIDESLAEGCVAALLDAGYFGLPQEVRRKAALHRPVAGDSAEPEYGFANSAIWGKADAASVTRAWITRPVENCDRALNAAGFVVAAKDAAQSRLDRIVGDMRAANGLLAIAAAIESGVSDGPQLVVDGSQSAILYVLPRDQTASPHVDIQK</sequence>
<organism evidence="3 4">
    <name type="scientific">Burkholderia anthina</name>
    <dbReference type="NCBI Taxonomy" id="179879"/>
    <lineage>
        <taxon>Bacteria</taxon>
        <taxon>Pseudomonadati</taxon>
        <taxon>Pseudomonadota</taxon>
        <taxon>Betaproteobacteria</taxon>
        <taxon>Burkholderiales</taxon>
        <taxon>Burkholderiaceae</taxon>
        <taxon>Burkholderia</taxon>
        <taxon>Burkholderia cepacia complex</taxon>
    </lineage>
</organism>
<evidence type="ECO:0008006" key="5">
    <source>
        <dbReference type="Google" id="ProtNLM"/>
    </source>
</evidence>
<feature type="transmembrane region" description="Helical" evidence="2">
    <location>
        <begin position="20"/>
        <end position="41"/>
    </location>
</feature>
<accession>A0AAW3PUH9</accession>
<comment type="caution">
    <text evidence="3">The sequence shown here is derived from an EMBL/GenBank/DDBJ whole genome shotgun (WGS) entry which is preliminary data.</text>
</comment>
<reference evidence="3 4" key="1">
    <citation type="submission" date="2015-11" db="EMBL/GenBank/DDBJ databases">
        <authorList>
            <person name="Sahl J."/>
            <person name="Wagner D."/>
            <person name="Keim P."/>
        </authorList>
    </citation>
    <scope>NUCLEOTIDE SEQUENCE [LARGE SCALE GENOMIC DNA]</scope>
    <source>
        <strain evidence="3 4">AZ-4-2-10-S1-D7</strain>
    </source>
</reference>
<dbReference type="Proteomes" id="UP000070434">
    <property type="component" value="Unassembled WGS sequence"/>
</dbReference>
<keyword evidence="2" id="KW-0472">Membrane</keyword>
<evidence type="ECO:0000313" key="3">
    <source>
        <dbReference type="EMBL" id="KWZ32057.1"/>
    </source>
</evidence>